<keyword evidence="1" id="KW-0472">Membrane</keyword>
<proteinExistence type="predicted"/>
<reference evidence="3" key="1">
    <citation type="submission" date="2023-07" db="EMBL/GenBank/DDBJ databases">
        <title>Draft genome sequence of Agarivorans aestuarii strain ZMCS4, a CAZymes producing bacteria isolated from the marine brown algae Clodostephus spongiosus.</title>
        <authorList>
            <person name="Lorente B."/>
            <person name="Cabral C."/>
            <person name="Frias J."/>
            <person name="Faria J."/>
            <person name="Toubarro D."/>
        </authorList>
    </citation>
    <scope>NUCLEOTIDE SEQUENCE [LARGE SCALE GENOMIC DNA]</scope>
    <source>
        <strain evidence="3">ZMCS4</strain>
    </source>
</reference>
<dbReference type="InterPro" id="IPR046595">
    <property type="entry name" value="DUF6653"/>
</dbReference>
<dbReference type="RefSeq" id="WP_329775897.1">
    <property type="nucleotide sequence ID" value="NZ_JAYDYW010000010.1"/>
</dbReference>
<accession>A0ABU7G624</accession>
<dbReference type="Proteomes" id="UP001310248">
    <property type="component" value="Unassembled WGS sequence"/>
</dbReference>
<evidence type="ECO:0000256" key="1">
    <source>
        <dbReference type="SAM" id="Phobius"/>
    </source>
</evidence>
<keyword evidence="1" id="KW-0812">Transmembrane</keyword>
<evidence type="ECO:0000313" key="3">
    <source>
        <dbReference type="Proteomes" id="UP001310248"/>
    </source>
</evidence>
<evidence type="ECO:0008006" key="4">
    <source>
        <dbReference type="Google" id="ProtNLM"/>
    </source>
</evidence>
<feature type="transmembrane region" description="Helical" evidence="1">
    <location>
        <begin position="46"/>
        <end position="64"/>
    </location>
</feature>
<protein>
    <recommendedName>
        <fullName evidence="4">Glycosyl-4,4'-diaponeurosporenoate acyltransferase</fullName>
    </recommendedName>
</protein>
<dbReference type="EMBL" id="JAYDYW010000010">
    <property type="protein sequence ID" value="MEE1674857.1"/>
    <property type="molecule type" value="Genomic_DNA"/>
</dbReference>
<keyword evidence="1" id="KW-1133">Transmembrane helix</keyword>
<organism evidence="2 3">
    <name type="scientific">Agarivorans aestuarii</name>
    <dbReference type="NCBI Taxonomy" id="1563703"/>
    <lineage>
        <taxon>Bacteria</taxon>
        <taxon>Pseudomonadati</taxon>
        <taxon>Pseudomonadota</taxon>
        <taxon>Gammaproteobacteria</taxon>
        <taxon>Alteromonadales</taxon>
        <taxon>Alteromonadaceae</taxon>
        <taxon>Agarivorans</taxon>
    </lineage>
</organism>
<name>A0ABU7G624_9ALTE</name>
<sequence>MELDKTISKLFLANDDSWLKHANPWSVWSRFATLPFIVLSIWSRVWIGWYCLIPISMLVVWLWLNPTLFAKPKSYDNWAAKAVLGERILMKRKEQPIPRSHAKAVIILNTLQCLSGLVLIYGLWSLNLNLTFQGVIYIYLTKMWFLDRMVWLYESSSSTQ</sequence>
<evidence type="ECO:0000313" key="2">
    <source>
        <dbReference type="EMBL" id="MEE1674857.1"/>
    </source>
</evidence>
<dbReference type="Pfam" id="PF20358">
    <property type="entry name" value="DUF6653"/>
    <property type="match status" value="1"/>
</dbReference>
<reference evidence="2 3" key="2">
    <citation type="submission" date="2023-12" db="EMBL/GenBank/DDBJ databases">
        <authorList>
            <consortium name="Cladostephus spongiosus"/>
            <person name="Lorente B."/>
            <person name="Cabral C."/>
            <person name="Frias J."/>
            <person name="Faria J."/>
            <person name="Toubarro D."/>
        </authorList>
    </citation>
    <scope>NUCLEOTIDE SEQUENCE [LARGE SCALE GENOMIC DNA]</scope>
    <source>
        <strain evidence="2 3">ZMCS4</strain>
    </source>
</reference>
<gene>
    <name evidence="2" type="ORF">SNR37_000176</name>
</gene>
<keyword evidence="3" id="KW-1185">Reference proteome</keyword>
<comment type="caution">
    <text evidence="2">The sequence shown here is derived from an EMBL/GenBank/DDBJ whole genome shotgun (WGS) entry which is preliminary data.</text>
</comment>